<evidence type="ECO:0000313" key="1">
    <source>
        <dbReference type="EMBL" id="ACN36754.1"/>
    </source>
</evidence>
<dbReference type="AlphaFoldDB" id="C0PNI8"/>
<sequence length="58" mass="6366">MGLHCGIGFASPTPSRVLQKEEAHLESLCKMLRCGSDVVHLGRVQFCLLHGTFHTSDD</sequence>
<dbReference type="EMBL" id="BT069857">
    <property type="protein sequence ID" value="ACN36754.1"/>
    <property type="molecule type" value="mRNA"/>
</dbReference>
<name>C0PNI8_MAIZE</name>
<protein>
    <submittedName>
        <fullName evidence="1">Uncharacterized protein</fullName>
    </submittedName>
</protein>
<reference evidence="1" key="1">
    <citation type="journal article" date="2009" name="PLoS Genet.">
        <title>Sequencing, mapping, and analysis of 27,455 maize full-length cDNAs.</title>
        <authorList>
            <person name="Soderlund C."/>
            <person name="Descour A."/>
            <person name="Kudrna D."/>
            <person name="Bomhoff M."/>
            <person name="Boyd L."/>
            <person name="Currie J."/>
            <person name="Angelova A."/>
            <person name="Collura K."/>
            <person name="Wissotski M."/>
            <person name="Ashley E."/>
            <person name="Morrow D."/>
            <person name="Fernandes J."/>
            <person name="Walbot V."/>
            <person name="Yu Y."/>
        </authorList>
    </citation>
    <scope>NUCLEOTIDE SEQUENCE</scope>
    <source>
        <strain evidence="1">B73</strain>
    </source>
</reference>
<organism evidence="1">
    <name type="scientific">Zea mays</name>
    <name type="common">Maize</name>
    <dbReference type="NCBI Taxonomy" id="4577"/>
    <lineage>
        <taxon>Eukaryota</taxon>
        <taxon>Viridiplantae</taxon>
        <taxon>Streptophyta</taxon>
        <taxon>Embryophyta</taxon>
        <taxon>Tracheophyta</taxon>
        <taxon>Spermatophyta</taxon>
        <taxon>Magnoliopsida</taxon>
        <taxon>Liliopsida</taxon>
        <taxon>Poales</taxon>
        <taxon>Poaceae</taxon>
        <taxon>PACMAD clade</taxon>
        <taxon>Panicoideae</taxon>
        <taxon>Andropogonodae</taxon>
        <taxon>Andropogoneae</taxon>
        <taxon>Tripsacinae</taxon>
        <taxon>Zea</taxon>
    </lineage>
</organism>
<proteinExistence type="evidence at transcript level"/>
<accession>C0PNI8</accession>